<protein>
    <submittedName>
        <fullName evidence="1">Uncharacterized protein</fullName>
    </submittedName>
</protein>
<dbReference type="AlphaFoldDB" id="A0ABD1ZGY3"/>
<keyword evidence="2" id="KW-1185">Reference proteome</keyword>
<reference evidence="1 2" key="1">
    <citation type="submission" date="2024-09" db="EMBL/GenBank/DDBJ databases">
        <title>Chromosome-scale assembly of Riccia fluitans.</title>
        <authorList>
            <person name="Paukszto L."/>
            <person name="Sawicki J."/>
            <person name="Karawczyk K."/>
            <person name="Piernik-Szablinska J."/>
            <person name="Szczecinska M."/>
            <person name="Mazdziarz M."/>
        </authorList>
    </citation>
    <scope>NUCLEOTIDE SEQUENCE [LARGE SCALE GENOMIC DNA]</scope>
    <source>
        <strain evidence="1">Rf_01</strain>
        <tissue evidence="1">Aerial parts of the thallus</tissue>
    </source>
</reference>
<accession>A0ABD1ZGY3</accession>
<evidence type="ECO:0000313" key="2">
    <source>
        <dbReference type="Proteomes" id="UP001605036"/>
    </source>
</evidence>
<name>A0ABD1ZGY3_9MARC</name>
<gene>
    <name evidence="1" type="ORF">R1flu_018771</name>
</gene>
<dbReference type="Proteomes" id="UP001605036">
    <property type="component" value="Unassembled WGS sequence"/>
</dbReference>
<evidence type="ECO:0000313" key="1">
    <source>
        <dbReference type="EMBL" id="KAL2650643.1"/>
    </source>
</evidence>
<sequence length="179" mass="20532">MAEVTVQTEVLAARRQLPHAEEEEVTIGNVNSVVSDDMLFSVFPDYVQTTRNRRQSVTYLASKGRTRFMLDCQSVAMRMAMPMAYRIFYIDDFKQKRLPKEESCSEFSKAFSDQNLQAPKDAMFNELNKEFTDLSDSETDLQVLKTRFASLAKCGAILDVERMALTAQLNTYNRRLEGK</sequence>
<organism evidence="1 2">
    <name type="scientific">Riccia fluitans</name>
    <dbReference type="NCBI Taxonomy" id="41844"/>
    <lineage>
        <taxon>Eukaryota</taxon>
        <taxon>Viridiplantae</taxon>
        <taxon>Streptophyta</taxon>
        <taxon>Embryophyta</taxon>
        <taxon>Marchantiophyta</taxon>
        <taxon>Marchantiopsida</taxon>
        <taxon>Marchantiidae</taxon>
        <taxon>Marchantiales</taxon>
        <taxon>Ricciaceae</taxon>
        <taxon>Riccia</taxon>
    </lineage>
</organism>
<dbReference type="EMBL" id="JBHFFA010000001">
    <property type="protein sequence ID" value="KAL2650643.1"/>
    <property type="molecule type" value="Genomic_DNA"/>
</dbReference>
<comment type="caution">
    <text evidence="1">The sequence shown here is derived from an EMBL/GenBank/DDBJ whole genome shotgun (WGS) entry which is preliminary data.</text>
</comment>
<proteinExistence type="predicted"/>